<dbReference type="NCBIfam" id="NF033532">
    <property type="entry name" value="lone7para_assoc"/>
    <property type="match status" value="1"/>
</dbReference>
<organism evidence="1 2">
    <name type="scientific">Amycolatopsis iheyensis</name>
    <dbReference type="NCBI Taxonomy" id="2945988"/>
    <lineage>
        <taxon>Bacteria</taxon>
        <taxon>Bacillati</taxon>
        <taxon>Actinomycetota</taxon>
        <taxon>Actinomycetes</taxon>
        <taxon>Pseudonocardiales</taxon>
        <taxon>Pseudonocardiaceae</taxon>
        <taxon>Amycolatopsis</taxon>
    </lineage>
</organism>
<keyword evidence="2" id="KW-1185">Reference proteome</keyword>
<dbReference type="EMBL" id="JAMXQV010000021">
    <property type="protein sequence ID" value="MCR6487870.1"/>
    <property type="molecule type" value="Genomic_DNA"/>
</dbReference>
<dbReference type="RefSeq" id="WP_257924435.1">
    <property type="nucleotide sequence ID" value="NZ_JAMXQV010000021.1"/>
</dbReference>
<protein>
    <submittedName>
        <fullName evidence="1">Type VII secretion system-associated protein</fullName>
    </submittedName>
</protein>
<evidence type="ECO:0000313" key="1">
    <source>
        <dbReference type="EMBL" id="MCR6487870.1"/>
    </source>
</evidence>
<dbReference type="InterPro" id="IPR047659">
    <property type="entry name" value="T7SS_assoc"/>
</dbReference>
<dbReference type="Proteomes" id="UP001144096">
    <property type="component" value="Unassembled WGS sequence"/>
</dbReference>
<accession>A0A9X2SPV0</accession>
<comment type="caution">
    <text evidence="1">The sequence shown here is derived from an EMBL/GenBank/DDBJ whole genome shotgun (WGS) entry which is preliminary data.</text>
</comment>
<name>A0A9X2SPV0_9PSEU</name>
<proteinExistence type="predicted"/>
<dbReference type="AlphaFoldDB" id="A0A9X2SPV0"/>
<evidence type="ECO:0000313" key="2">
    <source>
        <dbReference type="Proteomes" id="UP001144096"/>
    </source>
</evidence>
<reference evidence="1" key="1">
    <citation type="submission" date="2022-06" db="EMBL/GenBank/DDBJ databases">
        <title>Amycolatopsis iheyaensis sp. nov., a new species of the genus Amycolatopsis isolated from soil in Iheya island, Japan.</title>
        <authorList>
            <person name="Ngamcharungchit C."/>
            <person name="Kanto H."/>
            <person name="Take A."/>
            <person name="Intra B."/>
            <person name="Matsumoto A."/>
            <person name="Panbangred W."/>
            <person name="Inahashi Y."/>
        </authorList>
    </citation>
    <scope>NUCLEOTIDE SEQUENCE</scope>
    <source>
        <strain evidence="1">OK19-0408</strain>
    </source>
</reference>
<gene>
    <name evidence="1" type="ORF">M8542_34095</name>
</gene>
<sequence>MTADKWVLLVDPAWQPEPSAPDRTHVVGGWLTSADGSIGEFEPNPAYEPSGPDSPADPLDAVLRLLAAGDAEFTQVASVFRRTRTVVALDAAGAPLTAPSPDGIPCLLAATAPAHRARVRTAGWRAVDAAELAELLAERPGTDLLLNPGAPGCTRLPAETVRDLTRP</sequence>